<dbReference type="EMBL" id="PVTE01000017">
    <property type="protein sequence ID" value="PRY34450.1"/>
    <property type="molecule type" value="Genomic_DNA"/>
</dbReference>
<evidence type="ECO:0000313" key="3">
    <source>
        <dbReference type="Proteomes" id="UP000238375"/>
    </source>
</evidence>
<accession>A0A2T0SM14</accession>
<evidence type="ECO:0000256" key="1">
    <source>
        <dbReference type="SAM" id="MobiDB-lite"/>
    </source>
</evidence>
<protein>
    <submittedName>
        <fullName evidence="2">Uncharacterized protein</fullName>
    </submittedName>
</protein>
<dbReference type="Proteomes" id="UP000238375">
    <property type="component" value="Unassembled WGS sequence"/>
</dbReference>
<name>A0A2T0SM14_9BACT</name>
<organism evidence="2 3">
    <name type="scientific">Spirosoma oryzae</name>
    <dbReference type="NCBI Taxonomy" id="1469603"/>
    <lineage>
        <taxon>Bacteria</taxon>
        <taxon>Pseudomonadati</taxon>
        <taxon>Bacteroidota</taxon>
        <taxon>Cytophagia</taxon>
        <taxon>Cytophagales</taxon>
        <taxon>Cytophagaceae</taxon>
        <taxon>Spirosoma</taxon>
    </lineage>
</organism>
<feature type="compositionally biased region" description="Polar residues" evidence="1">
    <location>
        <begin position="1"/>
        <end position="11"/>
    </location>
</feature>
<evidence type="ECO:0000313" key="2">
    <source>
        <dbReference type="EMBL" id="PRY34450.1"/>
    </source>
</evidence>
<reference evidence="2 3" key="1">
    <citation type="submission" date="2018-03" db="EMBL/GenBank/DDBJ databases">
        <title>Genomic Encyclopedia of Archaeal and Bacterial Type Strains, Phase II (KMG-II): from individual species to whole genera.</title>
        <authorList>
            <person name="Goeker M."/>
        </authorList>
    </citation>
    <scope>NUCLEOTIDE SEQUENCE [LARGE SCALE GENOMIC DNA]</scope>
    <source>
        <strain evidence="2 3">DSM 28354</strain>
    </source>
</reference>
<sequence length="53" mass="5951">MQTRTNHTVQDNKPVATKKQTTTRPDGKPKVKMGTGKAVLFMSDTLFDDDLKE</sequence>
<comment type="caution">
    <text evidence="2">The sequence shown here is derived from an EMBL/GenBank/DDBJ whole genome shotgun (WGS) entry which is preliminary data.</text>
</comment>
<dbReference type="RefSeq" id="WP_170108740.1">
    <property type="nucleotide sequence ID" value="NZ_PVTE01000017.1"/>
</dbReference>
<gene>
    <name evidence="2" type="ORF">CLV58_11754</name>
</gene>
<proteinExistence type="predicted"/>
<dbReference type="AlphaFoldDB" id="A0A2T0SM14"/>
<keyword evidence="3" id="KW-1185">Reference proteome</keyword>
<feature type="region of interest" description="Disordered" evidence="1">
    <location>
        <begin position="1"/>
        <end position="33"/>
    </location>
</feature>